<sequence length="80" mass="9322">MSKTLRDVIESYPNIGDIEDSIPLSINTISSKILRKIIEYCKKHKDEEESHMMEDWDSKFIDLDLETLMSLILASSYLKI</sequence>
<dbReference type="InterPro" id="IPR001232">
    <property type="entry name" value="SKP1-like"/>
</dbReference>
<dbReference type="GO" id="GO:0016567">
    <property type="term" value="P:protein ubiquitination"/>
    <property type="evidence" value="ECO:0007669"/>
    <property type="project" value="UniProtKB-UniPathway"/>
</dbReference>
<gene>
    <name evidence="5" type="ORF">TSUD_311140</name>
</gene>
<dbReference type="EMBL" id="DF973420">
    <property type="protein sequence ID" value="GAU30163.1"/>
    <property type="molecule type" value="Genomic_DNA"/>
</dbReference>
<dbReference type="Gene3D" id="3.30.710.10">
    <property type="entry name" value="Potassium Channel Kv1.1, Chain A"/>
    <property type="match status" value="1"/>
</dbReference>
<organism evidence="5 6">
    <name type="scientific">Trifolium subterraneum</name>
    <name type="common">Subterranean clover</name>
    <dbReference type="NCBI Taxonomy" id="3900"/>
    <lineage>
        <taxon>Eukaryota</taxon>
        <taxon>Viridiplantae</taxon>
        <taxon>Streptophyta</taxon>
        <taxon>Embryophyta</taxon>
        <taxon>Tracheophyta</taxon>
        <taxon>Spermatophyta</taxon>
        <taxon>Magnoliopsida</taxon>
        <taxon>eudicotyledons</taxon>
        <taxon>Gunneridae</taxon>
        <taxon>Pentapetalae</taxon>
        <taxon>rosids</taxon>
        <taxon>fabids</taxon>
        <taxon>Fabales</taxon>
        <taxon>Fabaceae</taxon>
        <taxon>Papilionoideae</taxon>
        <taxon>50 kb inversion clade</taxon>
        <taxon>NPAAA clade</taxon>
        <taxon>Hologalegina</taxon>
        <taxon>IRL clade</taxon>
        <taxon>Trifolieae</taxon>
        <taxon>Trifolium</taxon>
    </lineage>
</organism>
<dbReference type="GO" id="GO:0006511">
    <property type="term" value="P:ubiquitin-dependent protein catabolic process"/>
    <property type="evidence" value="ECO:0007669"/>
    <property type="project" value="InterPro"/>
</dbReference>
<dbReference type="InterPro" id="IPR036296">
    <property type="entry name" value="SKP1-like_dim_sf"/>
</dbReference>
<evidence type="ECO:0000256" key="3">
    <source>
        <dbReference type="ARBA" id="ARBA00022786"/>
    </source>
</evidence>
<reference evidence="6" key="1">
    <citation type="journal article" date="2017" name="Front. Plant Sci.">
        <title>Climate Clever Clovers: New Paradigm to Reduce the Environmental Footprint of Ruminants by Breeding Low Methanogenic Forages Utilizing Haplotype Variation.</title>
        <authorList>
            <person name="Kaur P."/>
            <person name="Appels R."/>
            <person name="Bayer P.E."/>
            <person name="Keeble-Gagnere G."/>
            <person name="Wang J."/>
            <person name="Hirakawa H."/>
            <person name="Shirasawa K."/>
            <person name="Vercoe P."/>
            <person name="Stefanova K."/>
            <person name="Durmic Z."/>
            <person name="Nichols P."/>
            <person name="Revell C."/>
            <person name="Isobe S.N."/>
            <person name="Edwards D."/>
            <person name="Erskine W."/>
        </authorList>
    </citation>
    <scope>NUCLEOTIDE SEQUENCE [LARGE SCALE GENOMIC DNA]</scope>
    <source>
        <strain evidence="6">cv. Daliak</strain>
    </source>
</reference>
<dbReference type="GO" id="GO:0009867">
    <property type="term" value="P:jasmonic acid mediated signaling pathway"/>
    <property type="evidence" value="ECO:0007669"/>
    <property type="project" value="UniProtKB-ARBA"/>
</dbReference>
<dbReference type="Proteomes" id="UP000242715">
    <property type="component" value="Unassembled WGS sequence"/>
</dbReference>
<dbReference type="UniPathway" id="UPA00143"/>
<dbReference type="OrthoDB" id="2342932at2759"/>
<accession>A0A2Z6MK12</accession>
<evidence type="ECO:0000256" key="2">
    <source>
        <dbReference type="ARBA" id="ARBA00009993"/>
    </source>
</evidence>
<keyword evidence="6" id="KW-1185">Reference proteome</keyword>
<dbReference type="AlphaFoldDB" id="A0A2Z6MK12"/>
<comment type="pathway">
    <text evidence="1">Protein modification; protein ubiquitination.</text>
</comment>
<name>A0A2Z6MK12_TRISU</name>
<dbReference type="SMART" id="SM00512">
    <property type="entry name" value="Skp1"/>
    <property type="match status" value="1"/>
</dbReference>
<dbReference type="PANTHER" id="PTHR11165">
    <property type="entry name" value="SKP1"/>
    <property type="match status" value="1"/>
</dbReference>
<evidence type="ECO:0000313" key="5">
    <source>
        <dbReference type="EMBL" id="GAU30163.1"/>
    </source>
</evidence>
<dbReference type="SUPFAM" id="SSF54695">
    <property type="entry name" value="POZ domain"/>
    <property type="match status" value="1"/>
</dbReference>
<dbReference type="SUPFAM" id="SSF81382">
    <property type="entry name" value="Skp1 dimerisation domain-like"/>
    <property type="match status" value="1"/>
</dbReference>
<protein>
    <recommendedName>
        <fullName evidence="4">SKP1 component POZ domain-containing protein</fullName>
    </recommendedName>
</protein>
<evidence type="ECO:0000259" key="4">
    <source>
        <dbReference type="Pfam" id="PF03931"/>
    </source>
</evidence>
<keyword evidence="3" id="KW-0833">Ubl conjugation pathway</keyword>
<evidence type="ECO:0000256" key="1">
    <source>
        <dbReference type="ARBA" id="ARBA00004906"/>
    </source>
</evidence>
<dbReference type="InterPro" id="IPR016073">
    <property type="entry name" value="Skp1_comp_POZ"/>
</dbReference>
<feature type="domain" description="SKP1 component POZ" evidence="4">
    <location>
        <begin position="1"/>
        <end position="46"/>
    </location>
</feature>
<dbReference type="InterPro" id="IPR011333">
    <property type="entry name" value="SKP1/BTB/POZ_sf"/>
</dbReference>
<comment type="similarity">
    <text evidence="2">Belongs to the SKP1 family.</text>
</comment>
<dbReference type="Pfam" id="PF03931">
    <property type="entry name" value="Skp1_POZ"/>
    <property type="match status" value="1"/>
</dbReference>
<evidence type="ECO:0000313" key="6">
    <source>
        <dbReference type="Proteomes" id="UP000242715"/>
    </source>
</evidence>
<dbReference type="InterPro" id="IPR016897">
    <property type="entry name" value="SKP1"/>
</dbReference>
<proteinExistence type="inferred from homology"/>